<dbReference type="InterPro" id="IPR051620">
    <property type="entry name" value="ORF904-like_C"/>
</dbReference>
<comment type="caution">
    <text evidence="5">The sequence shown here is derived from an EMBL/GenBank/DDBJ whole genome shotgun (WGS) entry which is preliminary data.</text>
</comment>
<evidence type="ECO:0000313" key="5">
    <source>
        <dbReference type="EMBL" id="RZU31166.1"/>
    </source>
</evidence>
<keyword evidence="3" id="KW-0067">ATP-binding</keyword>
<organism evidence="5 6">
    <name type="scientific">Blastococcus saxobsidens</name>
    <dbReference type="NCBI Taxonomy" id="138336"/>
    <lineage>
        <taxon>Bacteria</taxon>
        <taxon>Bacillati</taxon>
        <taxon>Actinomycetota</taxon>
        <taxon>Actinomycetes</taxon>
        <taxon>Geodermatophilales</taxon>
        <taxon>Geodermatophilaceae</taxon>
        <taxon>Blastococcus</taxon>
    </lineage>
</organism>
<evidence type="ECO:0000313" key="6">
    <source>
        <dbReference type="Proteomes" id="UP000292507"/>
    </source>
</evidence>
<keyword evidence="6" id="KW-1185">Reference proteome</keyword>
<dbReference type="GO" id="GO:0005524">
    <property type="term" value="F:ATP binding"/>
    <property type="evidence" value="ECO:0007669"/>
    <property type="project" value="UniProtKB-KW"/>
</dbReference>
<evidence type="ECO:0000256" key="1">
    <source>
        <dbReference type="ARBA" id="ARBA00022741"/>
    </source>
</evidence>
<dbReference type="InterPro" id="IPR045455">
    <property type="entry name" value="NrS-1_pol-like_helicase"/>
</dbReference>
<dbReference type="InterPro" id="IPR014818">
    <property type="entry name" value="Phage/plasmid_primase_P4_C"/>
</dbReference>
<dbReference type="InterPro" id="IPR027417">
    <property type="entry name" value="P-loop_NTPase"/>
</dbReference>
<dbReference type="GO" id="GO:0016787">
    <property type="term" value="F:hydrolase activity"/>
    <property type="evidence" value="ECO:0007669"/>
    <property type="project" value="UniProtKB-KW"/>
</dbReference>
<reference evidence="5 6" key="1">
    <citation type="submission" date="2019-02" db="EMBL/GenBank/DDBJ databases">
        <title>Sequencing the genomes of 1000 actinobacteria strains.</title>
        <authorList>
            <person name="Klenk H.-P."/>
        </authorList>
    </citation>
    <scope>NUCLEOTIDE SEQUENCE [LARGE SCALE GENOMIC DNA]</scope>
    <source>
        <strain evidence="5 6">DSM 44509</strain>
    </source>
</reference>
<dbReference type="PROSITE" id="PS51206">
    <property type="entry name" value="SF3_HELICASE_1"/>
    <property type="match status" value="1"/>
</dbReference>
<dbReference type="InterPro" id="IPR006500">
    <property type="entry name" value="Helicase_put_C_phage/plasmid"/>
</dbReference>
<name>A0A4V2G1Z7_9ACTN</name>
<dbReference type="PANTHER" id="PTHR35372:SF2">
    <property type="entry name" value="SF3 HELICASE DOMAIN-CONTAINING PROTEIN"/>
    <property type="match status" value="1"/>
</dbReference>
<keyword evidence="5" id="KW-0347">Helicase</keyword>
<proteinExistence type="predicted"/>
<gene>
    <name evidence="5" type="ORF">BKA19_0814</name>
</gene>
<dbReference type="Pfam" id="PF08706">
    <property type="entry name" value="D5_N"/>
    <property type="match status" value="1"/>
</dbReference>
<dbReference type="EMBL" id="SHKV01000001">
    <property type="protein sequence ID" value="RZU31166.1"/>
    <property type="molecule type" value="Genomic_DNA"/>
</dbReference>
<dbReference type="AlphaFoldDB" id="A0A4V2G1Z7"/>
<dbReference type="Proteomes" id="UP000292507">
    <property type="component" value="Unassembled WGS sequence"/>
</dbReference>
<dbReference type="Pfam" id="PF19263">
    <property type="entry name" value="DUF5906"/>
    <property type="match status" value="1"/>
</dbReference>
<dbReference type="GO" id="GO:0004386">
    <property type="term" value="F:helicase activity"/>
    <property type="evidence" value="ECO:0007669"/>
    <property type="project" value="UniProtKB-KW"/>
</dbReference>
<accession>A0A4V2G1Z7</accession>
<dbReference type="NCBIfam" id="TIGR01613">
    <property type="entry name" value="primase_Cterm"/>
    <property type="match status" value="1"/>
</dbReference>
<sequence>MTALLQQPLALTRDPLPEEPLTDLGNARRLVAAFGDRLRHVGAWHRWMAWDGRVWSEDTTGEAHRCAKAVGRALQHEALQADGDQRKAYRRAADRAESAAGVAAMLTLAATEPEVAIRHEQLDADPWLLNVANGVLDLRDGQVSGHDPTRLLTRITAAAYDPAAAREAFDEFLARIQPDPAMRAFLARLLGHALLGKVVEQVMPVLHGAGANGKSVLVETVLSALGDYGATGDPALLTDGGNPHPTGVADLFGRRLVAVHETDAGRRLAEGTVKRLTGETRVKARRMREDFWEFEASHTLLMVTNHRPVVRGDDEGIWRRLRLVPFDVVIPEHERDTRLGDRLLLEQAGVLNWLVDGYTAWTRDGLAVPDHVREATSAYRAESDHLGQWLNERCLTGPHYWAPARDLYSSWTSWARAEGIEPGTQNAFGRALTDRGYDRSKSGTVRWTGIALAAPDDPTTEG</sequence>
<protein>
    <submittedName>
        <fullName evidence="5">Putative DNA primase/helicase</fullName>
    </submittedName>
</protein>
<evidence type="ECO:0000256" key="2">
    <source>
        <dbReference type="ARBA" id="ARBA00022801"/>
    </source>
</evidence>
<dbReference type="Gene3D" id="3.40.50.300">
    <property type="entry name" value="P-loop containing nucleotide triphosphate hydrolases"/>
    <property type="match status" value="1"/>
</dbReference>
<keyword evidence="2" id="KW-0378">Hydrolase</keyword>
<dbReference type="InterPro" id="IPR014015">
    <property type="entry name" value="Helicase_SF3_DNA-vir"/>
</dbReference>
<dbReference type="RefSeq" id="WP_158657679.1">
    <property type="nucleotide sequence ID" value="NZ_POQT01000056.1"/>
</dbReference>
<dbReference type="PANTHER" id="PTHR35372">
    <property type="entry name" value="ATP BINDING PROTEIN-RELATED"/>
    <property type="match status" value="1"/>
</dbReference>
<keyword evidence="1" id="KW-0547">Nucleotide-binding</keyword>
<dbReference type="SMART" id="SM00885">
    <property type="entry name" value="D5_N"/>
    <property type="match status" value="1"/>
</dbReference>
<feature type="domain" description="SF3 helicase" evidence="4">
    <location>
        <begin position="181"/>
        <end position="339"/>
    </location>
</feature>
<evidence type="ECO:0000259" key="4">
    <source>
        <dbReference type="PROSITE" id="PS51206"/>
    </source>
</evidence>
<evidence type="ECO:0000256" key="3">
    <source>
        <dbReference type="ARBA" id="ARBA00022840"/>
    </source>
</evidence>